<name>A0A6C0HWX3_9ZZZZ</name>
<dbReference type="AlphaFoldDB" id="A0A6C0HWX3"/>
<sequence>MDYNNIFTALKNNNFTEEEYEKIISLCRNKIYEQTDIYYANQIYEINNDFIKAISKLHFQNKISESLISFNIKFNYKYFIITLSNRQSYCSAFGGISSENNIHIIDTNTDNCYNLFGNNIILKFKNIINLDMTEYEIKNILNSIFYIYQPNELIVW</sequence>
<dbReference type="EMBL" id="MN740025">
    <property type="protein sequence ID" value="QHT84727.1"/>
    <property type="molecule type" value="Genomic_DNA"/>
</dbReference>
<reference evidence="1" key="1">
    <citation type="journal article" date="2020" name="Nature">
        <title>Giant virus diversity and host interactions through global metagenomics.</title>
        <authorList>
            <person name="Schulz F."/>
            <person name="Roux S."/>
            <person name="Paez-Espino D."/>
            <person name="Jungbluth S."/>
            <person name="Walsh D.A."/>
            <person name="Denef V.J."/>
            <person name="McMahon K.D."/>
            <person name="Konstantinidis K.T."/>
            <person name="Eloe-Fadrosh E.A."/>
            <person name="Kyrpides N.C."/>
            <person name="Woyke T."/>
        </authorList>
    </citation>
    <scope>NUCLEOTIDE SEQUENCE</scope>
    <source>
        <strain evidence="1">GVMAG-M-3300023184-177</strain>
    </source>
</reference>
<protein>
    <submittedName>
        <fullName evidence="1">Uncharacterized protein</fullName>
    </submittedName>
</protein>
<accession>A0A6C0HWX3</accession>
<proteinExistence type="predicted"/>
<organism evidence="1">
    <name type="scientific">viral metagenome</name>
    <dbReference type="NCBI Taxonomy" id="1070528"/>
    <lineage>
        <taxon>unclassified sequences</taxon>
        <taxon>metagenomes</taxon>
        <taxon>organismal metagenomes</taxon>
    </lineage>
</organism>
<evidence type="ECO:0000313" key="1">
    <source>
        <dbReference type="EMBL" id="QHT84727.1"/>
    </source>
</evidence>